<evidence type="ECO:0000313" key="2">
    <source>
        <dbReference type="Proteomes" id="UP000189670"/>
    </source>
</evidence>
<sequence length="130" mass="15493">MNSTKNDPFQFMLSNIEIIMIAINNSKTANEAWTKLSSQLSNLKKIMKFNTFKVYSKILIKISFLINDYNNRIMEFEMERSMFLKDIDEIMVQKSNLKQQLANAVQIEEKYLRTIDKVKHELDKVRHELR</sequence>
<gene>
    <name evidence="1" type="ORF">OMM_11952</name>
</gene>
<evidence type="ECO:0000313" key="1">
    <source>
        <dbReference type="EMBL" id="ETR67102.1"/>
    </source>
</evidence>
<dbReference type="AlphaFoldDB" id="A0A1V1NWW5"/>
<comment type="caution">
    <text evidence="1">The sequence shown here is derived from an EMBL/GenBank/DDBJ whole genome shotgun (WGS) entry which is preliminary data.</text>
</comment>
<proteinExistence type="predicted"/>
<accession>A0A1V1NWW5</accession>
<protein>
    <submittedName>
        <fullName evidence="1">Uncharacterized protein</fullName>
    </submittedName>
</protein>
<dbReference type="EMBL" id="ATBP01001559">
    <property type="protein sequence ID" value="ETR67102.1"/>
    <property type="molecule type" value="Genomic_DNA"/>
</dbReference>
<dbReference type="Proteomes" id="UP000189670">
    <property type="component" value="Unassembled WGS sequence"/>
</dbReference>
<reference evidence="2" key="1">
    <citation type="submission" date="2012-11" db="EMBL/GenBank/DDBJ databases">
        <authorList>
            <person name="Lucero-Rivera Y.E."/>
            <person name="Tovar-Ramirez D."/>
        </authorList>
    </citation>
    <scope>NUCLEOTIDE SEQUENCE [LARGE SCALE GENOMIC DNA]</scope>
    <source>
        <strain evidence="2">Araruama</strain>
    </source>
</reference>
<name>A0A1V1NWW5_9BACT</name>
<organism evidence="1 2">
    <name type="scientific">Candidatus Magnetoglobus multicellularis str. Araruama</name>
    <dbReference type="NCBI Taxonomy" id="890399"/>
    <lineage>
        <taxon>Bacteria</taxon>
        <taxon>Pseudomonadati</taxon>
        <taxon>Thermodesulfobacteriota</taxon>
        <taxon>Desulfobacteria</taxon>
        <taxon>Desulfobacterales</taxon>
        <taxon>Desulfobacteraceae</taxon>
        <taxon>Candidatus Magnetoglobus</taxon>
    </lineage>
</organism>